<evidence type="ECO:0000313" key="3">
    <source>
        <dbReference type="EMBL" id="MBO0416581.1"/>
    </source>
</evidence>
<dbReference type="RefSeq" id="WP_200122820.1">
    <property type="nucleotide sequence ID" value="NZ_JAEILV010000009.1"/>
</dbReference>
<feature type="domain" description="Terminase large subunit-like endonuclease" evidence="2">
    <location>
        <begin position="266"/>
        <end position="551"/>
    </location>
</feature>
<protein>
    <submittedName>
        <fullName evidence="3">Terminase large subunit</fullName>
    </submittedName>
</protein>
<name>A0ABS3GNF2_9NEIS</name>
<dbReference type="InterPro" id="IPR005021">
    <property type="entry name" value="Terminase_largesu-like"/>
</dbReference>
<keyword evidence="4" id="KW-1185">Reference proteome</keyword>
<dbReference type="EMBL" id="JAFLRD010000010">
    <property type="protein sequence ID" value="MBO0416581.1"/>
    <property type="molecule type" value="Genomic_DNA"/>
</dbReference>
<dbReference type="Pfam" id="PF20441">
    <property type="entry name" value="TerL_nuclease"/>
    <property type="match status" value="1"/>
</dbReference>
<dbReference type="Gene3D" id="3.40.50.300">
    <property type="entry name" value="P-loop containing nucleotide triphosphate hydrolases"/>
    <property type="match status" value="1"/>
</dbReference>
<dbReference type="InterPro" id="IPR046462">
    <property type="entry name" value="TerL_nuclease"/>
</dbReference>
<dbReference type="PANTHER" id="PTHR41287">
    <property type="match status" value="1"/>
</dbReference>
<accession>A0ABS3GNF2</accession>
<dbReference type="InterPro" id="IPR027417">
    <property type="entry name" value="P-loop_NTPase"/>
</dbReference>
<organism evidence="3 4">
    <name type="scientific">Chromobacterium haemolyticum</name>
    <dbReference type="NCBI Taxonomy" id="394935"/>
    <lineage>
        <taxon>Bacteria</taxon>
        <taxon>Pseudomonadati</taxon>
        <taxon>Pseudomonadota</taxon>
        <taxon>Betaproteobacteria</taxon>
        <taxon>Neisseriales</taxon>
        <taxon>Chromobacteriaceae</taxon>
        <taxon>Chromobacterium</taxon>
    </lineage>
</organism>
<comment type="caution">
    <text evidence="3">The sequence shown here is derived from an EMBL/GenBank/DDBJ whole genome shotgun (WGS) entry which is preliminary data.</text>
</comment>
<sequence>MAYPHVTAATRWARDVVAGRFPAGKWTRLSAQRFLDDLDRAKTKGFPYKLDKAEAERSCCFVEELPHTKGKWARSAETIKLGAWQCFIFVNVFGWVHKKTGLRRFREAYNEIPRKNGKSVLAAGVGLYCFVADGEFGAEVYSGASSEKQAWEVFRPAKQMLERTQDLLDASGAEVYAKAMAIPEDGSRFEPVIGKPGDGASPSCALIDEYHEHDSSDLYDTMISGMGAREQPLAFIITTAGYNLAGPCYEKRVEAEKVLQGLVENNELFCIMFSADEDDDPYAPETLIKANPNWGISVDPDFMLSQQRQAAQNAGLQVRFKTKHLNIWCSAKSAWINMAEWHAAGDETLREEDFLGEECVAAYDLASKLDFATRVKIFARKHEETGRTHYYVFAHHYLPEATLEAEDNPNRAAYVRWRNAGWIEQHDGTENDFAMILQDLEDIPTRFQVREFCQDKFGAAWIAQQLTAGGATVVDVPMKAMYLTPAMREIEAALRSGRLHHNGDPVLAWMMSNVTARADKNDNLFPDKQSAQNKIDGAVALIIGMTRAMNPEQPDSGFKSAYEDEVYI</sequence>
<evidence type="ECO:0000313" key="4">
    <source>
        <dbReference type="Proteomes" id="UP000664349"/>
    </source>
</evidence>
<dbReference type="Pfam" id="PF03354">
    <property type="entry name" value="TerL_ATPase"/>
    <property type="match status" value="1"/>
</dbReference>
<gene>
    <name evidence="3" type="ORF">J1C50_13790</name>
</gene>
<proteinExistence type="predicted"/>
<evidence type="ECO:0000259" key="2">
    <source>
        <dbReference type="Pfam" id="PF20441"/>
    </source>
</evidence>
<reference evidence="3 4" key="1">
    <citation type="submission" date="2021-03" db="EMBL/GenBank/DDBJ databases">
        <title>First Case of infection caused by Chromobacterium haemolyticum derived from water in China.</title>
        <authorList>
            <person name="Chen J."/>
            <person name="Liu C."/>
        </authorList>
    </citation>
    <scope>NUCLEOTIDE SEQUENCE [LARGE SCALE GENOMIC DNA]</scope>
    <source>
        <strain evidence="3 4">WJ-5</strain>
    </source>
</reference>
<evidence type="ECO:0000259" key="1">
    <source>
        <dbReference type="Pfam" id="PF03354"/>
    </source>
</evidence>
<dbReference type="PANTHER" id="PTHR41287:SF1">
    <property type="entry name" value="PROTEIN YMFN"/>
    <property type="match status" value="1"/>
</dbReference>
<feature type="domain" description="Terminase large subunit-like ATPase" evidence="1">
    <location>
        <begin position="84"/>
        <end position="254"/>
    </location>
</feature>
<dbReference type="Proteomes" id="UP000664349">
    <property type="component" value="Unassembled WGS sequence"/>
</dbReference>
<dbReference type="InterPro" id="IPR046461">
    <property type="entry name" value="TerL_ATPase"/>
</dbReference>